<name>A0AAN8NVG1_POLSC</name>
<proteinExistence type="predicted"/>
<dbReference type="Proteomes" id="UP001372834">
    <property type="component" value="Unassembled WGS sequence"/>
</dbReference>
<reference evidence="1 2" key="1">
    <citation type="submission" date="2023-10" db="EMBL/GenBank/DDBJ databases">
        <title>Genomes of two closely related lineages of the louse Polyplax serrata with different host specificities.</title>
        <authorList>
            <person name="Martinu J."/>
            <person name="Tarabai H."/>
            <person name="Stefka J."/>
            <person name="Hypsa V."/>
        </authorList>
    </citation>
    <scope>NUCLEOTIDE SEQUENCE [LARGE SCALE GENOMIC DNA]</scope>
    <source>
        <strain evidence="1">HR10_N</strain>
    </source>
</reference>
<gene>
    <name evidence="1" type="ORF">RUM43_003456</name>
</gene>
<protein>
    <submittedName>
        <fullName evidence="1">Uncharacterized protein</fullName>
    </submittedName>
</protein>
<dbReference type="EMBL" id="JAWJWE010000036">
    <property type="protein sequence ID" value="KAK6629639.1"/>
    <property type="molecule type" value="Genomic_DNA"/>
</dbReference>
<sequence>EKMRDEDKKFSFDIIYSASLSICPKNFFTREEGSYESFVTKKCSKLLVANLPENEIRAIKRYWEKHNKQYNPGRLE</sequence>
<comment type="caution">
    <text evidence="1">The sequence shown here is derived from an EMBL/GenBank/DDBJ whole genome shotgun (WGS) entry which is preliminary data.</text>
</comment>
<feature type="non-terminal residue" evidence="1">
    <location>
        <position position="1"/>
    </location>
</feature>
<evidence type="ECO:0000313" key="1">
    <source>
        <dbReference type="EMBL" id="KAK6629639.1"/>
    </source>
</evidence>
<organism evidence="1 2">
    <name type="scientific">Polyplax serrata</name>
    <name type="common">Common mouse louse</name>
    <dbReference type="NCBI Taxonomy" id="468196"/>
    <lineage>
        <taxon>Eukaryota</taxon>
        <taxon>Metazoa</taxon>
        <taxon>Ecdysozoa</taxon>
        <taxon>Arthropoda</taxon>
        <taxon>Hexapoda</taxon>
        <taxon>Insecta</taxon>
        <taxon>Pterygota</taxon>
        <taxon>Neoptera</taxon>
        <taxon>Paraneoptera</taxon>
        <taxon>Psocodea</taxon>
        <taxon>Troctomorpha</taxon>
        <taxon>Phthiraptera</taxon>
        <taxon>Anoplura</taxon>
        <taxon>Polyplacidae</taxon>
        <taxon>Polyplax</taxon>
    </lineage>
</organism>
<dbReference type="AlphaFoldDB" id="A0AAN8NVG1"/>
<evidence type="ECO:0000313" key="2">
    <source>
        <dbReference type="Proteomes" id="UP001372834"/>
    </source>
</evidence>
<accession>A0AAN8NVG1</accession>